<evidence type="ECO:0000256" key="6">
    <source>
        <dbReference type="ARBA" id="ARBA00022723"/>
    </source>
</evidence>
<keyword evidence="8" id="KW-0492">Microsome</keyword>
<accession>A0ABD2MYE7</accession>
<evidence type="ECO:0000256" key="4">
    <source>
        <dbReference type="ARBA" id="ARBA00010617"/>
    </source>
</evidence>
<dbReference type="Pfam" id="PF00067">
    <property type="entry name" value="p450"/>
    <property type="match status" value="1"/>
</dbReference>
<dbReference type="PRINTS" id="PR00385">
    <property type="entry name" value="P450"/>
</dbReference>
<comment type="similarity">
    <text evidence="4 13">Belongs to the cytochrome P450 family.</text>
</comment>
<dbReference type="InterPro" id="IPR017972">
    <property type="entry name" value="Cyt_P450_CS"/>
</dbReference>
<keyword evidence="7" id="KW-0256">Endoplasmic reticulum</keyword>
<evidence type="ECO:0000256" key="9">
    <source>
        <dbReference type="ARBA" id="ARBA00023002"/>
    </source>
</evidence>
<reference evidence="14 15" key="1">
    <citation type="journal article" date="2021" name="BMC Biol.">
        <title>Horizontally acquired antibacterial genes associated with adaptive radiation of ladybird beetles.</title>
        <authorList>
            <person name="Li H.S."/>
            <person name="Tang X.F."/>
            <person name="Huang Y.H."/>
            <person name="Xu Z.Y."/>
            <person name="Chen M.L."/>
            <person name="Du X.Y."/>
            <person name="Qiu B.Y."/>
            <person name="Chen P.T."/>
            <person name="Zhang W."/>
            <person name="Slipinski A."/>
            <person name="Escalona H.E."/>
            <person name="Waterhouse R.M."/>
            <person name="Zwick A."/>
            <person name="Pang H."/>
        </authorList>
    </citation>
    <scope>NUCLEOTIDE SEQUENCE [LARGE SCALE GENOMIC DNA]</scope>
    <source>
        <strain evidence="14">SYSU2018</strain>
    </source>
</reference>
<keyword evidence="10 12" id="KW-0408">Iron</keyword>
<keyword evidence="9 13" id="KW-0560">Oxidoreductase</keyword>
<evidence type="ECO:0008006" key="16">
    <source>
        <dbReference type="Google" id="ProtNLM"/>
    </source>
</evidence>
<dbReference type="PANTHER" id="PTHR24291:SF187">
    <property type="entry name" value="CYTOCHROME P450 4AE1-RELATED"/>
    <property type="match status" value="1"/>
</dbReference>
<dbReference type="SUPFAM" id="SSF48264">
    <property type="entry name" value="Cytochrome P450"/>
    <property type="match status" value="1"/>
</dbReference>
<sequence>MDVSTLIVTSLLMLIAITIWQRWRTSKDRKCLETIPGPKPYPLIGNAQDFRTTEELISVYIRYMKNYGDLMKFWIGSTLKILISDPNVSEALLTSTKNITKDSGYRFLHSWLGEGLLTSGPTRWRKHRKILTPAFHFQILEKFVATFENATTVFIQKLRKHKDIRNLDIYPLVDLCSLDIICETSMGTAVDAQENEESEYVTAVSEMTRIMCEKMISPMKQIHFLYRFTKDYQSEKAALKILHDQTHFVIKQRKNEILKMQENSVAVEEEFYKKPKMNFLDILLLSKIDGEPLSDEAIREEVDTFMFEGHDTTASAMSFAFFCLANHPEVQQSAVKEQIELFGNQKDPEIQHNDLQNMKYLELVIKETLRLYPSVPNFGRSLTEDMVVDGQLIPKGVDCFINAFGMHRNPKYYNDPETFNPMRFTENDNKLPFVYVPFSAGSRNCIGQKFAMLEMKYVISSVLRHFILEPATPKEEPILCHDLVLKSKNGIKVGIRERI</sequence>
<keyword evidence="11 13" id="KW-0503">Monooxygenase</keyword>
<evidence type="ECO:0000256" key="13">
    <source>
        <dbReference type="RuleBase" id="RU000461"/>
    </source>
</evidence>
<dbReference type="InterPro" id="IPR001128">
    <property type="entry name" value="Cyt_P450"/>
</dbReference>
<proteinExistence type="inferred from homology"/>
<feature type="binding site" description="axial binding residue" evidence="12">
    <location>
        <position position="445"/>
    </location>
    <ligand>
        <name>heme</name>
        <dbReference type="ChEBI" id="CHEBI:30413"/>
    </ligand>
    <ligandPart>
        <name>Fe</name>
        <dbReference type="ChEBI" id="CHEBI:18248"/>
    </ligandPart>
</feature>
<evidence type="ECO:0000256" key="3">
    <source>
        <dbReference type="ARBA" id="ARBA00004406"/>
    </source>
</evidence>
<protein>
    <recommendedName>
        <fullName evidence="16">Cytochrome P450</fullName>
    </recommendedName>
</protein>
<dbReference type="CDD" id="cd20628">
    <property type="entry name" value="CYP4"/>
    <property type="match status" value="1"/>
</dbReference>
<evidence type="ECO:0000256" key="11">
    <source>
        <dbReference type="ARBA" id="ARBA00023033"/>
    </source>
</evidence>
<keyword evidence="15" id="KW-1185">Reference proteome</keyword>
<dbReference type="Proteomes" id="UP001516400">
    <property type="component" value="Unassembled WGS sequence"/>
</dbReference>
<keyword evidence="5 12" id="KW-0349">Heme</keyword>
<dbReference type="Gene3D" id="1.10.630.10">
    <property type="entry name" value="Cytochrome P450"/>
    <property type="match status" value="1"/>
</dbReference>
<dbReference type="PROSITE" id="PS00086">
    <property type="entry name" value="CYTOCHROME_P450"/>
    <property type="match status" value="1"/>
</dbReference>
<dbReference type="GO" id="GO:0046872">
    <property type="term" value="F:metal ion binding"/>
    <property type="evidence" value="ECO:0007669"/>
    <property type="project" value="UniProtKB-KW"/>
</dbReference>
<evidence type="ECO:0000256" key="5">
    <source>
        <dbReference type="ARBA" id="ARBA00022617"/>
    </source>
</evidence>
<evidence type="ECO:0000313" key="15">
    <source>
        <dbReference type="Proteomes" id="UP001516400"/>
    </source>
</evidence>
<gene>
    <name evidence="14" type="ORF">HHI36_021878</name>
</gene>
<organism evidence="14 15">
    <name type="scientific">Cryptolaemus montrouzieri</name>
    <dbReference type="NCBI Taxonomy" id="559131"/>
    <lineage>
        <taxon>Eukaryota</taxon>
        <taxon>Metazoa</taxon>
        <taxon>Ecdysozoa</taxon>
        <taxon>Arthropoda</taxon>
        <taxon>Hexapoda</taxon>
        <taxon>Insecta</taxon>
        <taxon>Pterygota</taxon>
        <taxon>Neoptera</taxon>
        <taxon>Endopterygota</taxon>
        <taxon>Coleoptera</taxon>
        <taxon>Polyphaga</taxon>
        <taxon>Cucujiformia</taxon>
        <taxon>Coccinelloidea</taxon>
        <taxon>Coccinellidae</taxon>
        <taxon>Scymninae</taxon>
        <taxon>Scymnini</taxon>
        <taxon>Cryptolaemus</taxon>
    </lineage>
</organism>
<name>A0ABD2MYE7_9CUCU</name>
<comment type="caution">
    <text evidence="14">The sequence shown here is derived from an EMBL/GenBank/DDBJ whole genome shotgun (WGS) entry which is preliminary data.</text>
</comment>
<evidence type="ECO:0000313" key="14">
    <source>
        <dbReference type="EMBL" id="KAL3271396.1"/>
    </source>
</evidence>
<dbReference type="AlphaFoldDB" id="A0ABD2MYE7"/>
<dbReference type="EMBL" id="JABFTP020000042">
    <property type="protein sequence ID" value="KAL3271396.1"/>
    <property type="molecule type" value="Genomic_DNA"/>
</dbReference>
<dbReference type="PRINTS" id="PR00463">
    <property type="entry name" value="EP450I"/>
</dbReference>
<evidence type="ECO:0000256" key="2">
    <source>
        <dbReference type="ARBA" id="ARBA00004174"/>
    </source>
</evidence>
<evidence type="ECO:0000256" key="1">
    <source>
        <dbReference type="ARBA" id="ARBA00001971"/>
    </source>
</evidence>
<dbReference type="PANTHER" id="PTHR24291">
    <property type="entry name" value="CYTOCHROME P450 FAMILY 4"/>
    <property type="match status" value="1"/>
</dbReference>
<evidence type="ECO:0000256" key="8">
    <source>
        <dbReference type="ARBA" id="ARBA00022848"/>
    </source>
</evidence>
<evidence type="ECO:0000256" key="7">
    <source>
        <dbReference type="ARBA" id="ARBA00022824"/>
    </source>
</evidence>
<evidence type="ECO:0000256" key="12">
    <source>
        <dbReference type="PIRSR" id="PIRSR602401-1"/>
    </source>
</evidence>
<dbReference type="InterPro" id="IPR002401">
    <property type="entry name" value="Cyt_P450_E_grp-I"/>
</dbReference>
<dbReference type="FunFam" id="1.10.630.10:FF:000182">
    <property type="entry name" value="Cytochrome P450 3A4"/>
    <property type="match status" value="1"/>
</dbReference>
<dbReference type="InterPro" id="IPR036396">
    <property type="entry name" value="Cyt_P450_sf"/>
</dbReference>
<dbReference type="InterPro" id="IPR050196">
    <property type="entry name" value="Cytochrome_P450_Monoox"/>
</dbReference>
<evidence type="ECO:0000256" key="10">
    <source>
        <dbReference type="ARBA" id="ARBA00023004"/>
    </source>
</evidence>
<keyword evidence="6 12" id="KW-0479">Metal-binding</keyword>
<dbReference type="GO" id="GO:0004497">
    <property type="term" value="F:monooxygenase activity"/>
    <property type="evidence" value="ECO:0007669"/>
    <property type="project" value="UniProtKB-KW"/>
</dbReference>
<comment type="subcellular location">
    <subcellularLocation>
        <location evidence="3">Endoplasmic reticulum membrane</location>
        <topology evidence="3">Peripheral membrane protein</topology>
    </subcellularLocation>
    <subcellularLocation>
        <location evidence="2">Microsome membrane</location>
        <topology evidence="2">Peripheral membrane protein</topology>
    </subcellularLocation>
</comment>
<comment type="cofactor">
    <cofactor evidence="1 12">
        <name>heme</name>
        <dbReference type="ChEBI" id="CHEBI:30413"/>
    </cofactor>
</comment>
<dbReference type="GO" id="GO:0005789">
    <property type="term" value="C:endoplasmic reticulum membrane"/>
    <property type="evidence" value="ECO:0007669"/>
    <property type="project" value="UniProtKB-SubCell"/>
</dbReference>